<dbReference type="Proteomes" id="UP000654345">
    <property type="component" value="Unassembled WGS sequence"/>
</dbReference>
<keyword evidence="3" id="KW-1185">Reference proteome</keyword>
<dbReference type="EMBL" id="BNJG01000008">
    <property type="protein sequence ID" value="GHO60998.1"/>
    <property type="molecule type" value="Genomic_DNA"/>
</dbReference>
<reference evidence="2 3" key="1">
    <citation type="journal article" date="2021" name="Int. J. Syst. Evol. Microbiol.">
        <title>Reticulibacter mediterranei gen. nov., sp. nov., within the new family Reticulibacteraceae fam. nov., and Ktedonospora formicarum gen. nov., sp. nov., Ktedonobacter robiniae sp. nov., Dictyobacter formicarum sp. nov. and Dictyobacter arantiisoli sp. nov., belonging to the class Ktedonobacteria.</title>
        <authorList>
            <person name="Yabe S."/>
            <person name="Zheng Y."/>
            <person name="Wang C.M."/>
            <person name="Sakai Y."/>
            <person name="Abe K."/>
            <person name="Yokota A."/>
            <person name="Donadio S."/>
            <person name="Cavaletti L."/>
            <person name="Monciardini P."/>
        </authorList>
    </citation>
    <scope>NUCLEOTIDE SEQUENCE [LARGE SCALE GENOMIC DNA]</scope>
    <source>
        <strain evidence="2 3">SOSP1-30</strain>
    </source>
</reference>
<evidence type="ECO:0000313" key="2">
    <source>
        <dbReference type="EMBL" id="GHO60998.1"/>
    </source>
</evidence>
<accession>A0ABQ3V7F5</accession>
<comment type="caution">
    <text evidence="2">The sequence shown here is derived from an EMBL/GenBank/DDBJ whole genome shotgun (WGS) entry which is preliminary data.</text>
</comment>
<gene>
    <name evidence="2" type="ORF">KSB_94730</name>
</gene>
<proteinExistence type="predicted"/>
<sequence length="62" mass="6384">MDTKDGSNAQENPSGMWVLPFGDTYGKTHQTADTRTGVTGEPCARKPASTVRGGADGKGASN</sequence>
<name>A0ABQ3V7F5_9CHLR</name>
<feature type="region of interest" description="Disordered" evidence="1">
    <location>
        <begin position="1"/>
        <end position="62"/>
    </location>
</feature>
<feature type="compositionally biased region" description="Polar residues" evidence="1">
    <location>
        <begin position="1"/>
        <end position="13"/>
    </location>
</feature>
<evidence type="ECO:0000313" key="3">
    <source>
        <dbReference type="Proteomes" id="UP000654345"/>
    </source>
</evidence>
<evidence type="ECO:0000256" key="1">
    <source>
        <dbReference type="SAM" id="MobiDB-lite"/>
    </source>
</evidence>
<organism evidence="2 3">
    <name type="scientific">Ktedonobacter robiniae</name>
    <dbReference type="NCBI Taxonomy" id="2778365"/>
    <lineage>
        <taxon>Bacteria</taxon>
        <taxon>Bacillati</taxon>
        <taxon>Chloroflexota</taxon>
        <taxon>Ktedonobacteria</taxon>
        <taxon>Ktedonobacterales</taxon>
        <taxon>Ktedonobacteraceae</taxon>
        <taxon>Ktedonobacter</taxon>
    </lineage>
</organism>
<feature type="compositionally biased region" description="Polar residues" evidence="1">
    <location>
        <begin position="27"/>
        <end position="37"/>
    </location>
</feature>
<protein>
    <submittedName>
        <fullName evidence="2">Uncharacterized protein</fullName>
    </submittedName>
</protein>